<keyword evidence="3" id="KW-0804">Transcription</keyword>
<evidence type="ECO:0008006" key="6">
    <source>
        <dbReference type="Google" id="ProtNLM"/>
    </source>
</evidence>
<evidence type="ECO:0000256" key="1">
    <source>
        <dbReference type="ARBA" id="ARBA00023015"/>
    </source>
</evidence>
<reference evidence="4 5" key="1">
    <citation type="journal article" date="2016" name="Nat. Commun.">
        <title>Thousands of microbial genomes shed light on interconnected biogeochemical processes in an aquifer system.</title>
        <authorList>
            <person name="Anantharaman K."/>
            <person name="Brown C.T."/>
            <person name="Hug L.A."/>
            <person name="Sharon I."/>
            <person name="Castelle C.J."/>
            <person name="Probst A.J."/>
            <person name="Thomas B.C."/>
            <person name="Singh A."/>
            <person name="Wilkins M.J."/>
            <person name="Karaoz U."/>
            <person name="Brodie E.L."/>
            <person name="Williams K.H."/>
            <person name="Hubbard S.S."/>
            <person name="Banfield J.F."/>
        </authorList>
    </citation>
    <scope>NUCLEOTIDE SEQUENCE [LARGE SCALE GENOMIC DNA]</scope>
</reference>
<dbReference type="SUPFAM" id="SSF46785">
    <property type="entry name" value="Winged helix' DNA-binding domain"/>
    <property type="match status" value="2"/>
</dbReference>
<evidence type="ECO:0000256" key="3">
    <source>
        <dbReference type="ARBA" id="ARBA00023163"/>
    </source>
</evidence>
<dbReference type="Proteomes" id="UP000176501">
    <property type="component" value="Unassembled WGS sequence"/>
</dbReference>
<dbReference type="Pfam" id="PF13412">
    <property type="entry name" value="HTH_24"/>
    <property type="match status" value="1"/>
</dbReference>
<accession>A0A1F7W5N7</accession>
<dbReference type="InterPro" id="IPR000485">
    <property type="entry name" value="AsnC-type_HTH_dom"/>
</dbReference>
<dbReference type="EMBL" id="MGFE01000023">
    <property type="protein sequence ID" value="OGL98111.1"/>
    <property type="molecule type" value="Genomic_DNA"/>
</dbReference>
<keyword evidence="2" id="KW-0238">DNA-binding</keyword>
<dbReference type="InterPro" id="IPR019888">
    <property type="entry name" value="Tscrpt_reg_AsnC-like"/>
</dbReference>
<dbReference type="PANTHER" id="PTHR30154:SF34">
    <property type="entry name" value="TRANSCRIPTIONAL REGULATOR AZLB"/>
    <property type="match status" value="1"/>
</dbReference>
<sequence length="318" mass="35622">MTLFENEKILLAQIELNAAMSVAEICKATGFRSHTVRYGITSMERRGIIRRATFIDTYPLGYVTYAVLFSLSPQSKSGKQAFLDFLVASPCVSWLAELGGDFQYAMAITVQTPSDVSKFLSSVAETFGNVLSQKSVHIRMDFTQLNRRYLADQPVSALSFGHTTPAVSIDNIDHKILRALSRNEFPTEREAQARLEISPSTWRNRVRRLRERGVIVGDFYQVSAERLGTQQFELLVHARGVRANLSGRLLAFAKSHPRIVHFVEGIGEWDFELGVEVENAQDVVGVTEDAYEAFPDDIAALKTLPLFGTLKYSLYPFA</sequence>
<organism evidence="4 5">
    <name type="scientific">Candidatus Uhrbacteria bacterium RIFOXYB2_FULL_57_15</name>
    <dbReference type="NCBI Taxonomy" id="1802422"/>
    <lineage>
        <taxon>Bacteria</taxon>
        <taxon>Candidatus Uhriibacteriota</taxon>
    </lineage>
</organism>
<gene>
    <name evidence="4" type="ORF">A2304_03445</name>
</gene>
<keyword evidence="1" id="KW-0805">Transcription regulation</keyword>
<name>A0A1F7W5N7_9BACT</name>
<dbReference type="PANTHER" id="PTHR30154">
    <property type="entry name" value="LEUCINE-RESPONSIVE REGULATORY PROTEIN"/>
    <property type="match status" value="1"/>
</dbReference>
<evidence type="ECO:0000256" key="2">
    <source>
        <dbReference type="ARBA" id="ARBA00023125"/>
    </source>
</evidence>
<dbReference type="GO" id="GO:0043565">
    <property type="term" value="F:sequence-specific DNA binding"/>
    <property type="evidence" value="ECO:0007669"/>
    <property type="project" value="InterPro"/>
</dbReference>
<dbReference type="InterPro" id="IPR036388">
    <property type="entry name" value="WH-like_DNA-bd_sf"/>
</dbReference>
<dbReference type="GO" id="GO:0005829">
    <property type="term" value="C:cytosol"/>
    <property type="evidence" value="ECO:0007669"/>
    <property type="project" value="TreeGrafter"/>
</dbReference>
<dbReference type="Gene3D" id="1.10.10.10">
    <property type="entry name" value="Winged helix-like DNA-binding domain superfamily/Winged helix DNA-binding domain"/>
    <property type="match status" value="2"/>
</dbReference>
<dbReference type="PRINTS" id="PR00033">
    <property type="entry name" value="HTHASNC"/>
</dbReference>
<dbReference type="InterPro" id="IPR036390">
    <property type="entry name" value="WH_DNA-bd_sf"/>
</dbReference>
<dbReference type="AlphaFoldDB" id="A0A1F7W5N7"/>
<proteinExistence type="predicted"/>
<protein>
    <recommendedName>
        <fullName evidence="6">HTH asnC-type domain-containing protein</fullName>
    </recommendedName>
</protein>
<comment type="caution">
    <text evidence="4">The sequence shown here is derived from an EMBL/GenBank/DDBJ whole genome shotgun (WGS) entry which is preliminary data.</text>
</comment>
<dbReference type="GO" id="GO:0043200">
    <property type="term" value="P:response to amino acid"/>
    <property type="evidence" value="ECO:0007669"/>
    <property type="project" value="TreeGrafter"/>
</dbReference>
<evidence type="ECO:0000313" key="5">
    <source>
        <dbReference type="Proteomes" id="UP000176501"/>
    </source>
</evidence>
<evidence type="ECO:0000313" key="4">
    <source>
        <dbReference type="EMBL" id="OGL98111.1"/>
    </source>
</evidence>
<dbReference type="SMART" id="SM00344">
    <property type="entry name" value="HTH_ASNC"/>
    <property type="match status" value="1"/>
</dbReference>